<accession>A0A7X0U8F7</accession>
<name>A0A7X0U8F7_9BURK</name>
<dbReference type="RefSeq" id="WP_221480157.1">
    <property type="nucleotide sequence ID" value="NZ_JACHLK010000003.1"/>
</dbReference>
<dbReference type="GO" id="GO:0015171">
    <property type="term" value="F:amino acid transmembrane transporter activity"/>
    <property type="evidence" value="ECO:0007669"/>
    <property type="project" value="TreeGrafter"/>
</dbReference>
<dbReference type="EMBL" id="JACHLK010000003">
    <property type="protein sequence ID" value="MBB6559187.1"/>
    <property type="molecule type" value="Genomic_DNA"/>
</dbReference>
<evidence type="ECO:0000256" key="2">
    <source>
        <dbReference type="ARBA" id="ARBA00022475"/>
    </source>
</evidence>
<evidence type="ECO:0000313" key="7">
    <source>
        <dbReference type="EMBL" id="MBB6559187.1"/>
    </source>
</evidence>
<keyword evidence="5 6" id="KW-0472">Membrane</keyword>
<evidence type="ECO:0000256" key="5">
    <source>
        <dbReference type="ARBA" id="ARBA00023136"/>
    </source>
</evidence>
<comment type="caution">
    <text evidence="7">The sequence shown here is derived from an EMBL/GenBank/DDBJ whole genome shotgun (WGS) entry which is preliminary data.</text>
</comment>
<evidence type="ECO:0000313" key="8">
    <source>
        <dbReference type="Proteomes" id="UP000575083"/>
    </source>
</evidence>
<evidence type="ECO:0000256" key="6">
    <source>
        <dbReference type="SAM" id="Phobius"/>
    </source>
</evidence>
<gene>
    <name evidence="7" type="ORF">HNP48_001854</name>
</gene>
<organism evidence="7 8">
    <name type="scientific">Acidovorax soli</name>
    <dbReference type="NCBI Taxonomy" id="592050"/>
    <lineage>
        <taxon>Bacteria</taxon>
        <taxon>Pseudomonadati</taxon>
        <taxon>Pseudomonadota</taxon>
        <taxon>Betaproteobacteria</taxon>
        <taxon>Burkholderiales</taxon>
        <taxon>Comamonadaceae</taxon>
        <taxon>Acidovorax</taxon>
    </lineage>
</organism>
<feature type="transmembrane region" description="Helical" evidence="6">
    <location>
        <begin position="6"/>
        <end position="28"/>
    </location>
</feature>
<dbReference type="AlphaFoldDB" id="A0A7X0U8F7"/>
<evidence type="ECO:0000256" key="1">
    <source>
        <dbReference type="ARBA" id="ARBA00004651"/>
    </source>
</evidence>
<dbReference type="GO" id="GO:0005886">
    <property type="term" value="C:plasma membrane"/>
    <property type="evidence" value="ECO:0007669"/>
    <property type="project" value="UniProtKB-SubCell"/>
</dbReference>
<keyword evidence="2" id="KW-1003">Cell membrane</keyword>
<feature type="transmembrane region" description="Helical" evidence="6">
    <location>
        <begin position="40"/>
        <end position="67"/>
    </location>
</feature>
<dbReference type="PANTHER" id="PTHR30086">
    <property type="entry name" value="ARGININE EXPORTER PROTEIN ARGO"/>
    <property type="match status" value="1"/>
</dbReference>
<evidence type="ECO:0000256" key="4">
    <source>
        <dbReference type="ARBA" id="ARBA00022989"/>
    </source>
</evidence>
<keyword evidence="3 6" id="KW-0812">Transmembrane</keyword>
<dbReference type="InterPro" id="IPR001123">
    <property type="entry name" value="LeuE-type"/>
</dbReference>
<keyword evidence="8" id="KW-1185">Reference proteome</keyword>
<protein>
    <submittedName>
        <fullName evidence="7">Threonine/homoserine/homoserine lactone efflux protein</fullName>
    </submittedName>
</protein>
<dbReference type="Proteomes" id="UP000575083">
    <property type="component" value="Unassembled WGS sequence"/>
</dbReference>
<keyword evidence="4 6" id="KW-1133">Transmembrane helix</keyword>
<dbReference type="Pfam" id="PF01810">
    <property type="entry name" value="LysE"/>
    <property type="match status" value="1"/>
</dbReference>
<sequence>MPMFPAEILAAYLVAVIVVVFAPGPDNILAISRGLSQGRLAAVLSSVGAGLGIMVHTVAATLGLTLIVQASPLAFWAVKIAGAAYLLYLGYKALTAGNLISFAPAAHQPLAKVFGVGLFSNVLNPKPGLFVLAFIPQFVDATRGPVATQMLVYGAIFAVLTAIIFSVLGSCAAQLSGWLVRRPRATKWLNTGAGVTFIASGISVLALGNRR</sequence>
<comment type="subcellular location">
    <subcellularLocation>
        <location evidence="1">Cell membrane</location>
        <topology evidence="1">Multi-pass membrane protein</topology>
    </subcellularLocation>
</comment>
<feature type="transmembrane region" description="Helical" evidence="6">
    <location>
        <begin position="188"/>
        <end position="208"/>
    </location>
</feature>
<dbReference type="PIRSF" id="PIRSF006324">
    <property type="entry name" value="LeuE"/>
    <property type="match status" value="1"/>
</dbReference>
<dbReference type="PANTHER" id="PTHR30086:SF20">
    <property type="entry name" value="ARGININE EXPORTER PROTEIN ARGO-RELATED"/>
    <property type="match status" value="1"/>
</dbReference>
<evidence type="ECO:0000256" key="3">
    <source>
        <dbReference type="ARBA" id="ARBA00022692"/>
    </source>
</evidence>
<feature type="transmembrane region" description="Helical" evidence="6">
    <location>
        <begin position="151"/>
        <end position="176"/>
    </location>
</feature>
<reference evidence="7 8" key="1">
    <citation type="submission" date="2020-08" db="EMBL/GenBank/DDBJ databases">
        <title>Functional genomics of gut bacteria from endangered species of beetles.</title>
        <authorList>
            <person name="Carlos-Shanley C."/>
        </authorList>
    </citation>
    <scope>NUCLEOTIDE SEQUENCE [LARGE SCALE GENOMIC DNA]</scope>
    <source>
        <strain evidence="7 8">S00198</strain>
    </source>
</reference>
<proteinExistence type="predicted"/>